<sequence>MPIPKLDLDGRVVGPGVLKGGEKGLLLGVVQTLVFEDKTPHLQPKLLIGFRPTADCVGRQPVADRLCERLFAGPSVAMTVLSSAPKAEPPSGLPKAMPRTGAVAHTAAVQSKVLMGHLTSRRS</sequence>
<evidence type="ECO:0000313" key="1">
    <source>
        <dbReference type="EMBL" id="SCU73307.1"/>
    </source>
</evidence>
<organism evidence="1">
    <name type="scientific">Cupriavidus necator</name>
    <name type="common">Alcaligenes eutrophus</name>
    <name type="synonym">Ralstonia eutropha</name>
    <dbReference type="NCBI Taxonomy" id="106590"/>
    <lineage>
        <taxon>Bacteria</taxon>
        <taxon>Pseudomonadati</taxon>
        <taxon>Pseudomonadota</taxon>
        <taxon>Betaproteobacteria</taxon>
        <taxon>Burkholderiales</taxon>
        <taxon>Burkholderiaceae</taxon>
        <taxon>Cupriavidus</taxon>
    </lineage>
</organism>
<dbReference type="RefSeq" id="WP_340519420.1">
    <property type="nucleotide sequence ID" value="NZ_FMSH01000004.1"/>
</dbReference>
<proteinExistence type="predicted"/>
<gene>
    <name evidence="1" type="ORF">CNECB9_1010005</name>
</gene>
<protein>
    <submittedName>
        <fullName evidence="1">Uncharacterized protein</fullName>
    </submittedName>
</protein>
<dbReference type="EMBL" id="FMSH01000004">
    <property type="protein sequence ID" value="SCU73307.1"/>
    <property type="molecule type" value="Genomic_DNA"/>
</dbReference>
<dbReference type="AlphaFoldDB" id="A0A1K0JDA5"/>
<name>A0A1K0JDA5_CUPNE</name>
<reference evidence="1" key="1">
    <citation type="submission" date="2016-09" db="EMBL/GenBank/DDBJ databases">
        <authorList>
            <person name="Capua I."/>
            <person name="De Benedictis P."/>
            <person name="Joannis T."/>
            <person name="Lombin L.H."/>
            <person name="Cattoli G."/>
        </authorList>
    </citation>
    <scope>NUCLEOTIDE SEQUENCE</scope>
    <source>
        <strain evidence="1">B9</strain>
    </source>
</reference>
<accession>A0A1K0JDA5</accession>